<organism evidence="10 11">
    <name type="scientific">Ridgeia piscesae</name>
    <name type="common">Tubeworm</name>
    <dbReference type="NCBI Taxonomy" id="27915"/>
    <lineage>
        <taxon>Eukaryota</taxon>
        <taxon>Metazoa</taxon>
        <taxon>Spiralia</taxon>
        <taxon>Lophotrochozoa</taxon>
        <taxon>Annelida</taxon>
        <taxon>Polychaeta</taxon>
        <taxon>Sedentaria</taxon>
        <taxon>Canalipalpata</taxon>
        <taxon>Sabellida</taxon>
        <taxon>Siboglinidae</taxon>
        <taxon>Ridgeia</taxon>
    </lineage>
</organism>
<proteinExistence type="inferred from homology"/>
<dbReference type="InterPro" id="IPR000304">
    <property type="entry name" value="Pyrroline-COOH_reductase"/>
</dbReference>
<evidence type="ECO:0000256" key="1">
    <source>
        <dbReference type="ARBA" id="ARBA00005205"/>
    </source>
</evidence>
<dbReference type="SUPFAM" id="SSF51735">
    <property type="entry name" value="NAD(P)-binding Rossmann-fold domains"/>
    <property type="match status" value="1"/>
</dbReference>
<accession>A0AAD9K689</accession>
<dbReference type="GO" id="GO:0055129">
    <property type="term" value="P:L-proline biosynthetic process"/>
    <property type="evidence" value="ECO:0007669"/>
    <property type="project" value="TreeGrafter"/>
</dbReference>
<reference evidence="10" key="1">
    <citation type="journal article" date="2023" name="Mol. Biol. Evol.">
        <title>Third-Generation Sequencing Reveals the Adaptive Role of the Epigenome in Three Deep-Sea Polychaetes.</title>
        <authorList>
            <person name="Perez M."/>
            <person name="Aroh O."/>
            <person name="Sun Y."/>
            <person name="Lan Y."/>
            <person name="Juniper S.K."/>
            <person name="Young C.R."/>
            <person name="Angers B."/>
            <person name="Qian P.Y."/>
        </authorList>
    </citation>
    <scope>NUCLEOTIDE SEQUENCE</scope>
    <source>
        <strain evidence="10">R07B-5</strain>
    </source>
</reference>
<evidence type="ECO:0000313" key="10">
    <source>
        <dbReference type="EMBL" id="KAK2165185.1"/>
    </source>
</evidence>
<protein>
    <recommendedName>
        <fullName evidence="3">pyrroline-5-carboxylate reductase</fullName>
        <ecNumber evidence="3">1.5.1.2</ecNumber>
    </recommendedName>
</protein>
<evidence type="ECO:0000259" key="9">
    <source>
        <dbReference type="Pfam" id="PF14748"/>
    </source>
</evidence>
<keyword evidence="6" id="KW-0560">Oxidoreductase</keyword>
<keyword evidence="5" id="KW-0641">Proline biosynthesis</keyword>
<dbReference type="NCBIfam" id="TIGR00112">
    <property type="entry name" value="proC"/>
    <property type="match status" value="1"/>
</dbReference>
<dbReference type="PANTHER" id="PTHR11645:SF62">
    <property type="entry name" value="PYRROLINE-5-CARBOXYLATE REDUCTASE"/>
    <property type="match status" value="1"/>
</dbReference>
<comment type="pathway">
    <text evidence="1">Amino-acid biosynthesis; L-proline biosynthesis; L-proline from L-glutamate 5-semialdehyde: step 1/1.</text>
</comment>
<evidence type="ECO:0000256" key="2">
    <source>
        <dbReference type="ARBA" id="ARBA00005525"/>
    </source>
</evidence>
<dbReference type="PANTHER" id="PTHR11645">
    <property type="entry name" value="PYRROLINE-5-CARBOXYLATE REDUCTASE"/>
    <property type="match status" value="1"/>
</dbReference>
<dbReference type="InterPro" id="IPR008927">
    <property type="entry name" value="6-PGluconate_DH-like_C_sf"/>
</dbReference>
<name>A0AAD9K689_RIDPI</name>
<keyword evidence="11" id="KW-1185">Reference proteome</keyword>
<dbReference type="HAMAP" id="MF_01925">
    <property type="entry name" value="P5C_reductase"/>
    <property type="match status" value="1"/>
</dbReference>
<gene>
    <name evidence="10" type="ORF">NP493_1377g00043</name>
</gene>
<dbReference type="FunFam" id="1.10.3730.10:FF:000003">
    <property type="entry name" value="Pyrroline-5-carboxylate reductase 1, mitochondrial"/>
    <property type="match status" value="1"/>
</dbReference>
<dbReference type="InterPro" id="IPR036291">
    <property type="entry name" value="NAD(P)-bd_dom_sf"/>
</dbReference>
<dbReference type="AlphaFoldDB" id="A0AAD9K689"/>
<evidence type="ECO:0000256" key="5">
    <source>
        <dbReference type="ARBA" id="ARBA00022650"/>
    </source>
</evidence>
<dbReference type="Proteomes" id="UP001209878">
    <property type="component" value="Unassembled WGS sequence"/>
</dbReference>
<evidence type="ECO:0000313" key="11">
    <source>
        <dbReference type="Proteomes" id="UP001209878"/>
    </source>
</evidence>
<evidence type="ECO:0000256" key="8">
    <source>
        <dbReference type="ARBA" id="ARBA00049875"/>
    </source>
</evidence>
<dbReference type="Gene3D" id="1.10.3730.10">
    <property type="entry name" value="ProC C-terminal domain-like"/>
    <property type="match status" value="1"/>
</dbReference>
<comment type="caution">
    <text evidence="10">The sequence shown here is derived from an EMBL/GenBank/DDBJ whole genome shotgun (WGS) entry which is preliminary data.</text>
</comment>
<dbReference type="InterPro" id="IPR029036">
    <property type="entry name" value="P5CR_dimer"/>
</dbReference>
<dbReference type="GO" id="GO:0004735">
    <property type="term" value="F:pyrroline-5-carboxylate reductase activity"/>
    <property type="evidence" value="ECO:0007669"/>
    <property type="project" value="UniProtKB-EC"/>
</dbReference>
<evidence type="ECO:0000256" key="6">
    <source>
        <dbReference type="ARBA" id="ARBA00023002"/>
    </source>
</evidence>
<dbReference type="Gene3D" id="3.40.50.720">
    <property type="entry name" value="NAD(P)-binding Rossmann-like Domain"/>
    <property type="match status" value="1"/>
</dbReference>
<comment type="catalytic activity">
    <reaction evidence="7">
        <text>L-proline + NADP(+) = (S)-1-pyrroline-5-carboxylate + NADPH + 2 H(+)</text>
        <dbReference type="Rhea" id="RHEA:14109"/>
        <dbReference type="ChEBI" id="CHEBI:15378"/>
        <dbReference type="ChEBI" id="CHEBI:17388"/>
        <dbReference type="ChEBI" id="CHEBI:57783"/>
        <dbReference type="ChEBI" id="CHEBI:58349"/>
        <dbReference type="ChEBI" id="CHEBI:60039"/>
        <dbReference type="EC" id="1.5.1.2"/>
    </reaction>
    <physiologicalReaction direction="right-to-left" evidence="7">
        <dbReference type="Rhea" id="RHEA:14111"/>
    </physiologicalReaction>
</comment>
<dbReference type="Pfam" id="PF14748">
    <property type="entry name" value="P5CR_dimer"/>
    <property type="match status" value="1"/>
</dbReference>
<dbReference type="EC" id="1.5.1.2" evidence="3"/>
<dbReference type="EMBL" id="JAODUO010001376">
    <property type="protein sequence ID" value="KAK2165185.1"/>
    <property type="molecule type" value="Genomic_DNA"/>
</dbReference>
<keyword evidence="4" id="KW-0028">Amino-acid biosynthesis</keyword>
<comment type="similarity">
    <text evidence="2">Belongs to the pyrroline-5-carboxylate reductase family.</text>
</comment>
<dbReference type="SUPFAM" id="SSF48179">
    <property type="entry name" value="6-phosphogluconate dehydrogenase C-terminal domain-like"/>
    <property type="match status" value="1"/>
</dbReference>
<comment type="catalytic activity">
    <reaction evidence="8">
        <text>L-proline + NAD(+) = (S)-1-pyrroline-5-carboxylate + NADH + 2 H(+)</text>
        <dbReference type="Rhea" id="RHEA:14105"/>
        <dbReference type="ChEBI" id="CHEBI:15378"/>
        <dbReference type="ChEBI" id="CHEBI:17388"/>
        <dbReference type="ChEBI" id="CHEBI:57540"/>
        <dbReference type="ChEBI" id="CHEBI:57945"/>
        <dbReference type="ChEBI" id="CHEBI:60039"/>
        <dbReference type="EC" id="1.5.1.2"/>
    </reaction>
    <physiologicalReaction direction="right-to-left" evidence="8">
        <dbReference type="Rhea" id="RHEA:14107"/>
    </physiologicalReaction>
</comment>
<evidence type="ECO:0000256" key="3">
    <source>
        <dbReference type="ARBA" id="ARBA00012855"/>
    </source>
</evidence>
<evidence type="ECO:0000256" key="7">
    <source>
        <dbReference type="ARBA" id="ARBA00049867"/>
    </source>
</evidence>
<evidence type="ECO:0000256" key="4">
    <source>
        <dbReference type="ARBA" id="ARBA00022605"/>
    </source>
</evidence>
<sequence length="219" mass="23458">METNEVVYLAVKPNYVTSVLKDLSSAVRAHTLIVSIAAGVPTFVIEKHLPDEARVIRVMPNIAAVVQSSACVYARGKNADDGDCDLVTEMLNCVGLVEEMPEDLMDAATGLSGNGPAYVRHYGFVAIQALADGGVKMGLNRDKALRLAAQTLLGAAKMVLEQHVHPEQLKDEVCSTGGTSIYALHRLESCGFRGALMDAVEAGTLRSIEMGQHHLDNNK</sequence>
<feature type="domain" description="Pyrroline-5-carboxylate reductase dimerisation" evidence="9">
    <location>
        <begin position="102"/>
        <end position="210"/>
    </location>
</feature>